<evidence type="ECO:0008006" key="2">
    <source>
        <dbReference type="Google" id="ProtNLM"/>
    </source>
</evidence>
<name>A0A5J4R4D6_9ZZZZ</name>
<proteinExistence type="predicted"/>
<protein>
    <recommendedName>
        <fullName evidence="2">Phage portal protein</fullName>
    </recommendedName>
</protein>
<accession>A0A5J4R4D6</accession>
<comment type="caution">
    <text evidence="1">The sequence shown here is derived from an EMBL/GenBank/DDBJ whole genome shotgun (WGS) entry which is preliminary data.</text>
</comment>
<evidence type="ECO:0000313" key="1">
    <source>
        <dbReference type="EMBL" id="KAA6328110.1"/>
    </source>
</evidence>
<dbReference type="AlphaFoldDB" id="A0A5J4R4D6"/>
<organism evidence="1">
    <name type="scientific">termite gut metagenome</name>
    <dbReference type="NCBI Taxonomy" id="433724"/>
    <lineage>
        <taxon>unclassified sequences</taxon>
        <taxon>metagenomes</taxon>
        <taxon>organismal metagenomes</taxon>
    </lineage>
</organism>
<reference evidence="1" key="1">
    <citation type="submission" date="2019-03" db="EMBL/GenBank/DDBJ databases">
        <title>Single cell metagenomics reveals metabolic interactions within the superorganism composed of flagellate Streblomastix strix and complex community of Bacteroidetes bacteria on its surface.</title>
        <authorList>
            <person name="Treitli S.C."/>
            <person name="Kolisko M."/>
            <person name="Husnik F."/>
            <person name="Keeling P."/>
            <person name="Hampl V."/>
        </authorList>
    </citation>
    <scope>NUCLEOTIDE SEQUENCE</scope>
    <source>
        <strain evidence="1">STM</strain>
    </source>
</reference>
<dbReference type="EMBL" id="SNRY01001873">
    <property type="protein sequence ID" value="KAA6328110.1"/>
    <property type="molecule type" value="Genomic_DNA"/>
</dbReference>
<gene>
    <name evidence="1" type="ORF">EZS27_022956</name>
</gene>
<sequence>MAEIKKKIGNFRFVDVGTGTYAINMRLPEGMSEFFNFSSASWDSDPITVAGVRIVPWGIDNNLPVKIRNILEKNNLGPGILDRKTGLLYGQGAMLYRLKVENNERVQEWLQDTEIQDWLDSWDYKRFIRDAFVEYTHAKGLFAKYYTSKSVRIGKARITRLECLPAADCRLVFPENGERRLEDVKQILTGDFDGSYSHRDFYLYPVFDKWNPTAAETAIKYHNMRSFGRNMYAISSFYGSISWLENANNLPEIIRYLNENMIAAAYMVHEPSAYWNDKEDKIKAMHPDWEDMQIVKEIEILRDKITKTIAEVMAGKKNAGKFFTCVDFIDDAGNKQEWKIEPIEMNIDKYIKAQAEISRIADSSTTSGFGLNPALANIIIDGKGDSGSQMLYALKIFYGADTQIPEEIALEAINDVIRINFPHKKGIFLGMYRKIINKEDNVSAKSRATNQE</sequence>